<keyword evidence="2" id="KW-1185">Reference proteome</keyword>
<reference evidence="1 2" key="1">
    <citation type="submission" date="2021-06" db="EMBL/GenBank/DDBJ databases">
        <title>Caerostris extrusa draft genome.</title>
        <authorList>
            <person name="Kono N."/>
            <person name="Arakawa K."/>
        </authorList>
    </citation>
    <scope>NUCLEOTIDE SEQUENCE [LARGE SCALE GENOMIC DNA]</scope>
</reference>
<organism evidence="1 2">
    <name type="scientific">Caerostris extrusa</name>
    <name type="common">Bark spider</name>
    <name type="synonym">Caerostris bankana</name>
    <dbReference type="NCBI Taxonomy" id="172846"/>
    <lineage>
        <taxon>Eukaryota</taxon>
        <taxon>Metazoa</taxon>
        <taxon>Ecdysozoa</taxon>
        <taxon>Arthropoda</taxon>
        <taxon>Chelicerata</taxon>
        <taxon>Arachnida</taxon>
        <taxon>Araneae</taxon>
        <taxon>Araneomorphae</taxon>
        <taxon>Entelegynae</taxon>
        <taxon>Araneoidea</taxon>
        <taxon>Araneidae</taxon>
        <taxon>Caerostris</taxon>
    </lineage>
</organism>
<accession>A0AAV4RD65</accession>
<evidence type="ECO:0000313" key="2">
    <source>
        <dbReference type="Proteomes" id="UP001054945"/>
    </source>
</evidence>
<dbReference type="Proteomes" id="UP001054945">
    <property type="component" value="Unassembled WGS sequence"/>
</dbReference>
<protein>
    <submittedName>
        <fullName evidence="1">Uncharacterized protein</fullName>
    </submittedName>
</protein>
<evidence type="ECO:0000313" key="1">
    <source>
        <dbReference type="EMBL" id="GIY20228.1"/>
    </source>
</evidence>
<comment type="caution">
    <text evidence="1">The sequence shown here is derived from an EMBL/GenBank/DDBJ whole genome shotgun (WGS) entry which is preliminary data.</text>
</comment>
<dbReference type="EMBL" id="BPLR01007856">
    <property type="protein sequence ID" value="GIY20228.1"/>
    <property type="molecule type" value="Genomic_DNA"/>
</dbReference>
<name>A0AAV4RD65_CAEEX</name>
<gene>
    <name evidence="1" type="ORF">CEXT_337131</name>
</gene>
<dbReference type="AlphaFoldDB" id="A0AAV4RD65"/>
<proteinExistence type="predicted"/>
<sequence length="122" mass="13465">MNRNHEVNRKLRFKIRYIRKHLVSITPEISLPTSAETAVILQAASLLLYPLVLGSPSPSCTAAARRTCTSRTDAAWAGPTSRPSHPQSWPATVPCWVTSPTTTSSVRDCGQRYEDTRICLSV</sequence>